<evidence type="ECO:0000313" key="1">
    <source>
        <dbReference type="EMBL" id="MBS3649676.1"/>
    </source>
</evidence>
<dbReference type="RefSeq" id="WP_188255219.1">
    <property type="nucleotide sequence ID" value="NZ_JABVCF010000006.1"/>
</dbReference>
<evidence type="ECO:0000313" key="2">
    <source>
        <dbReference type="Proteomes" id="UP000680348"/>
    </source>
</evidence>
<comment type="caution">
    <text evidence="1">The sequence shown here is derived from an EMBL/GenBank/DDBJ whole genome shotgun (WGS) entry which is preliminary data.</text>
</comment>
<dbReference type="AlphaFoldDB" id="A0A942E280"/>
<reference evidence="1" key="1">
    <citation type="submission" date="2021-04" db="EMBL/GenBank/DDBJ databases">
        <title>Pseudaminobacter soli sp. nov., isolated from paddy soil contaminated by heavy metals.</title>
        <authorList>
            <person name="Zhang K."/>
        </authorList>
    </citation>
    <scope>NUCLEOTIDE SEQUENCE</scope>
    <source>
        <strain evidence="1">19-2017</strain>
    </source>
</reference>
<organism evidence="1 2">
    <name type="scientific">Pseudaminobacter soli</name>
    <name type="common">ex Zhang et al. 2022</name>
    <dbReference type="NCBI Taxonomy" id="2831468"/>
    <lineage>
        <taxon>Bacteria</taxon>
        <taxon>Pseudomonadati</taxon>
        <taxon>Pseudomonadota</taxon>
        <taxon>Alphaproteobacteria</taxon>
        <taxon>Hyphomicrobiales</taxon>
        <taxon>Phyllobacteriaceae</taxon>
        <taxon>Pseudaminobacter</taxon>
    </lineage>
</organism>
<proteinExistence type="predicted"/>
<dbReference type="Pfam" id="PF06169">
    <property type="entry name" value="DUF982"/>
    <property type="match status" value="1"/>
</dbReference>
<accession>A0A942E280</accession>
<sequence>MSDRMFDSPVFVKSTESLIEEIACLEDALDFLYRWPKKRRGTIYETALRACQRAFDSTYPLSAAKQAFRGFAKSVNILEEVSMPLPWMVEPKPGQGGGVTT</sequence>
<dbReference type="InterPro" id="IPR010385">
    <property type="entry name" value="DUF982"/>
</dbReference>
<keyword evidence="2" id="KW-1185">Reference proteome</keyword>
<gene>
    <name evidence="1" type="ORF">KEU06_13770</name>
</gene>
<protein>
    <submittedName>
        <fullName evidence="1">DUF982 domain-containing protein</fullName>
    </submittedName>
</protein>
<dbReference type="Gene3D" id="6.10.250.730">
    <property type="match status" value="1"/>
</dbReference>
<dbReference type="Proteomes" id="UP000680348">
    <property type="component" value="Unassembled WGS sequence"/>
</dbReference>
<name>A0A942E280_9HYPH</name>
<dbReference type="EMBL" id="JAGWCR010000006">
    <property type="protein sequence ID" value="MBS3649676.1"/>
    <property type="molecule type" value="Genomic_DNA"/>
</dbReference>